<keyword evidence="2" id="KW-0808">Transferase</keyword>
<dbReference type="OrthoDB" id="9776822at2"/>
<dbReference type="PANTHER" id="PTHR43085:SF15">
    <property type="entry name" value="2-DEHYDRO-3-DEOXYGLUCONOKINASE"/>
    <property type="match status" value="1"/>
</dbReference>
<keyword evidence="3 5" id="KW-0418">Kinase</keyword>
<evidence type="ECO:0000313" key="6">
    <source>
        <dbReference type="Proteomes" id="UP000202259"/>
    </source>
</evidence>
<dbReference type="SUPFAM" id="SSF53613">
    <property type="entry name" value="Ribokinase-like"/>
    <property type="match status" value="1"/>
</dbReference>
<dbReference type="CDD" id="cd01166">
    <property type="entry name" value="KdgK"/>
    <property type="match status" value="1"/>
</dbReference>
<gene>
    <name evidence="5" type="ORF">B5D82_13310</name>
</gene>
<protein>
    <submittedName>
        <fullName evidence="5">Sugar kinase</fullName>
    </submittedName>
</protein>
<dbReference type="GO" id="GO:0006974">
    <property type="term" value="P:DNA damage response"/>
    <property type="evidence" value="ECO:0007669"/>
    <property type="project" value="TreeGrafter"/>
</dbReference>
<evidence type="ECO:0000313" key="5">
    <source>
        <dbReference type="EMBL" id="ASP48660.1"/>
    </source>
</evidence>
<dbReference type="GO" id="GO:0019698">
    <property type="term" value="P:D-galacturonate catabolic process"/>
    <property type="evidence" value="ECO:0007669"/>
    <property type="project" value="TreeGrafter"/>
</dbReference>
<dbReference type="KEGG" id="cber:B5D82_13310"/>
<dbReference type="PANTHER" id="PTHR43085">
    <property type="entry name" value="HEXOKINASE FAMILY MEMBER"/>
    <property type="match status" value="1"/>
</dbReference>
<evidence type="ECO:0000256" key="2">
    <source>
        <dbReference type="ARBA" id="ARBA00022679"/>
    </source>
</evidence>
<evidence type="ECO:0000256" key="1">
    <source>
        <dbReference type="ARBA" id="ARBA00010688"/>
    </source>
</evidence>
<reference evidence="5 6" key="1">
    <citation type="submission" date="2017-08" db="EMBL/GenBank/DDBJ databases">
        <title>Complete genome of Colwellia sp. NB097-1, a psychrophile bacterium ioslated from Bering Sea.</title>
        <authorList>
            <person name="Chen X."/>
        </authorList>
    </citation>
    <scope>NUCLEOTIDE SEQUENCE [LARGE SCALE GENOMIC DNA]</scope>
    <source>
        <strain evidence="5 6">NB097-1</strain>
    </source>
</reference>
<accession>A0A222GA30</accession>
<sequence length="311" mass="34598">MKNIFLFGECMIELMTTSQEKSSKTMKQSFAGDVFNTAVYLKRTFADLNVHLVTAVGEDQFSLDMINYFTSENIGVNFVYKSATKIPGLYSIQLDEQGERSFSYWRENSAARQVMQHINDDAISELSKGDMFFFSGISLAVIEPEARDDFWTLIDKLKAGGVQIVFDPNYRPRLWSNAKEAQVQFELALQKSDLSLPGVDDFEQLFGMISAEEVNEYCQQFGVNELVIKNGEQGILVVVNGETTKFDITPVENVVDTTSAGDSFNGVYLGSRINGHSVADSIALASKAAGFVIQHKGAIVDKQAYKQFIVS</sequence>
<dbReference type="Pfam" id="PF00294">
    <property type="entry name" value="PfkB"/>
    <property type="match status" value="1"/>
</dbReference>
<dbReference type="EMBL" id="CP020465">
    <property type="protein sequence ID" value="ASP48660.1"/>
    <property type="molecule type" value="Genomic_DNA"/>
</dbReference>
<name>A0A222GA30_9GAMM</name>
<dbReference type="GO" id="GO:0005829">
    <property type="term" value="C:cytosol"/>
    <property type="evidence" value="ECO:0007669"/>
    <property type="project" value="TreeGrafter"/>
</dbReference>
<dbReference type="GO" id="GO:0042840">
    <property type="term" value="P:D-glucuronate catabolic process"/>
    <property type="evidence" value="ECO:0007669"/>
    <property type="project" value="TreeGrafter"/>
</dbReference>
<dbReference type="RefSeq" id="WP_081152177.1">
    <property type="nucleotide sequence ID" value="NZ_CP020465.1"/>
</dbReference>
<evidence type="ECO:0000259" key="4">
    <source>
        <dbReference type="Pfam" id="PF00294"/>
    </source>
</evidence>
<dbReference type="InterPro" id="IPR050306">
    <property type="entry name" value="PfkB_Carbo_kinase"/>
</dbReference>
<evidence type="ECO:0000256" key="3">
    <source>
        <dbReference type="ARBA" id="ARBA00022777"/>
    </source>
</evidence>
<dbReference type="InterPro" id="IPR011611">
    <property type="entry name" value="PfkB_dom"/>
</dbReference>
<keyword evidence="6" id="KW-1185">Reference proteome</keyword>
<dbReference type="GO" id="GO:0008673">
    <property type="term" value="F:2-dehydro-3-deoxygluconokinase activity"/>
    <property type="evidence" value="ECO:0007669"/>
    <property type="project" value="TreeGrafter"/>
</dbReference>
<organism evidence="5 6">
    <name type="scientific">Cognaticolwellia beringensis</name>
    <dbReference type="NCBI Taxonomy" id="1967665"/>
    <lineage>
        <taxon>Bacteria</taxon>
        <taxon>Pseudomonadati</taxon>
        <taxon>Pseudomonadota</taxon>
        <taxon>Gammaproteobacteria</taxon>
        <taxon>Alteromonadales</taxon>
        <taxon>Colwelliaceae</taxon>
        <taxon>Cognaticolwellia</taxon>
    </lineage>
</organism>
<comment type="similarity">
    <text evidence="1">Belongs to the carbohydrate kinase PfkB family.</text>
</comment>
<dbReference type="InterPro" id="IPR029056">
    <property type="entry name" value="Ribokinase-like"/>
</dbReference>
<dbReference type="Proteomes" id="UP000202259">
    <property type="component" value="Chromosome"/>
</dbReference>
<proteinExistence type="inferred from homology"/>
<feature type="domain" description="Carbohydrate kinase PfkB" evidence="4">
    <location>
        <begin position="1"/>
        <end position="300"/>
    </location>
</feature>
<dbReference type="AlphaFoldDB" id="A0A222GA30"/>
<dbReference type="Gene3D" id="3.40.1190.20">
    <property type="match status" value="1"/>
</dbReference>